<evidence type="ECO:0000313" key="12">
    <source>
        <dbReference type="Proteomes" id="UP000032439"/>
    </source>
</evidence>
<dbReference type="Gene3D" id="1.25.40.10">
    <property type="entry name" value="Tetratricopeptide repeat domain"/>
    <property type="match status" value="1"/>
</dbReference>
<dbReference type="PIRSF" id="PIRSF006170">
    <property type="entry name" value="YfgM"/>
    <property type="match status" value="1"/>
</dbReference>
<dbReference type="Pfam" id="PF09976">
    <property type="entry name" value="TPR_21"/>
    <property type="match status" value="1"/>
</dbReference>
<evidence type="ECO:0000256" key="3">
    <source>
        <dbReference type="ARBA" id="ARBA00022692"/>
    </source>
</evidence>
<proteinExistence type="inferred from homology"/>
<name>A0A0D7E3R9_STUST</name>
<dbReference type="GO" id="GO:0044877">
    <property type="term" value="F:protein-containing complex binding"/>
    <property type="evidence" value="ECO:0007669"/>
    <property type="project" value="InterPro"/>
</dbReference>
<dbReference type="GO" id="GO:0005886">
    <property type="term" value="C:plasma membrane"/>
    <property type="evidence" value="ECO:0007669"/>
    <property type="project" value="UniProtKB-SubCell"/>
</dbReference>
<keyword evidence="3 9" id="KW-0812">Transmembrane</keyword>
<dbReference type="PATRIC" id="fig|316.110.peg.789"/>
<evidence type="ECO:0000256" key="6">
    <source>
        <dbReference type="ARBA" id="ARBA00023186"/>
    </source>
</evidence>
<keyword evidence="6" id="KW-0143">Chaperone</keyword>
<evidence type="ECO:0000256" key="9">
    <source>
        <dbReference type="SAM" id="Phobius"/>
    </source>
</evidence>
<gene>
    <name evidence="11" type="ORF">LO50_14510</name>
</gene>
<dbReference type="InterPro" id="IPR026039">
    <property type="entry name" value="YfgM"/>
</dbReference>
<evidence type="ECO:0000256" key="5">
    <source>
        <dbReference type="ARBA" id="ARBA00023136"/>
    </source>
</evidence>
<accession>A0A0D7E3R9</accession>
<evidence type="ECO:0000313" key="11">
    <source>
        <dbReference type="EMBL" id="KIZ35176.1"/>
    </source>
</evidence>
<evidence type="ECO:0000256" key="1">
    <source>
        <dbReference type="ARBA" id="ARBA00004401"/>
    </source>
</evidence>
<organism evidence="11 12">
    <name type="scientific">Stutzerimonas stutzeri</name>
    <name type="common">Pseudomonas stutzeri</name>
    <dbReference type="NCBI Taxonomy" id="316"/>
    <lineage>
        <taxon>Bacteria</taxon>
        <taxon>Pseudomonadati</taxon>
        <taxon>Pseudomonadota</taxon>
        <taxon>Gammaproteobacteria</taxon>
        <taxon>Pseudomonadales</taxon>
        <taxon>Pseudomonadaceae</taxon>
        <taxon>Stutzerimonas</taxon>
    </lineage>
</organism>
<comment type="caution">
    <text evidence="11">The sequence shown here is derived from an EMBL/GenBank/DDBJ whole genome shotgun (WGS) entry which is preliminary data.</text>
</comment>
<keyword evidence="4 9" id="KW-1133">Transmembrane helix</keyword>
<dbReference type="Proteomes" id="UP000032439">
    <property type="component" value="Unassembled WGS sequence"/>
</dbReference>
<evidence type="ECO:0000256" key="2">
    <source>
        <dbReference type="ARBA" id="ARBA00022475"/>
    </source>
</evidence>
<dbReference type="SUPFAM" id="SSF48452">
    <property type="entry name" value="TPR-like"/>
    <property type="match status" value="1"/>
</dbReference>
<evidence type="ECO:0000256" key="8">
    <source>
        <dbReference type="ARBA" id="ARBA00024235"/>
    </source>
</evidence>
<sequence length="213" mass="23163">MTSGTEEETLAQIKDWWQRNGKPLLFGAVLALVLVFGWQFWQNHQVNQAQGASVIYQQLLGAALEEGEADAAEVARLGNLLKKDFAGTHYAQYGSLFVAKVAVESGRLDEAASELRAVVDKPADKTLDELARQRLARVLAAQDKAEEALKLLDGKADQAFAASREELRGDLLVQLGRRDEAHAAYTTAKESLSQDAAIGGLQMKLDDLARGEA</sequence>
<dbReference type="PANTHER" id="PTHR38035:SF1">
    <property type="entry name" value="ANCILLARY SECYEG TRANSLOCON SUBUNIT"/>
    <property type="match status" value="1"/>
</dbReference>
<dbReference type="EMBL" id="JXXD01000137">
    <property type="protein sequence ID" value="KIZ35176.1"/>
    <property type="molecule type" value="Genomic_DNA"/>
</dbReference>
<dbReference type="AlphaFoldDB" id="A0A0D7E3R9"/>
<evidence type="ECO:0000256" key="4">
    <source>
        <dbReference type="ARBA" id="ARBA00022989"/>
    </source>
</evidence>
<comment type="subcellular location">
    <subcellularLocation>
        <location evidence="1">Cell membrane</location>
        <topology evidence="1">Single-pass type II membrane protein</topology>
    </subcellularLocation>
</comment>
<feature type="transmembrane region" description="Helical" evidence="9">
    <location>
        <begin position="24"/>
        <end position="41"/>
    </location>
</feature>
<dbReference type="InterPro" id="IPR018704">
    <property type="entry name" value="SecYEG/CpoB_TPR"/>
</dbReference>
<dbReference type="InterPro" id="IPR011990">
    <property type="entry name" value="TPR-like_helical_dom_sf"/>
</dbReference>
<feature type="domain" description="Ancillary SecYEG translocon subunit/Cell division coordinator CpoB TPR" evidence="10">
    <location>
        <begin position="14"/>
        <end position="209"/>
    </location>
</feature>
<evidence type="ECO:0000256" key="7">
    <source>
        <dbReference type="ARBA" id="ARBA00024197"/>
    </source>
</evidence>
<dbReference type="PANTHER" id="PTHR38035">
    <property type="entry name" value="UPF0070 PROTEIN YFGM"/>
    <property type="match status" value="1"/>
</dbReference>
<protein>
    <recommendedName>
        <fullName evidence="8">Ancillary SecYEG translocon subunit</fullName>
    </recommendedName>
</protein>
<evidence type="ECO:0000259" key="10">
    <source>
        <dbReference type="Pfam" id="PF09976"/>
    </source>
</evidence>
<keyword evidence="2" id="KW-1003">Cell membrane</keyword>
<keyword evidence="5 9" id="KW-0472">Membrane</keyword>
<comment type="similarity">
    <text evidence="7">Belongs to the YfgM family.</text>
</comment>
<reference evidence="11 12" key="1">
    <citation type="submission" date="2014-11" db="EMBL/GenBank/DDBJ databases">
        <title>Genomics and ecophysiology of heterotrophic nitrogen fixing bacteria isolated from estuarine surface water.</title>
        <authorList>
            <person name="Bentzon-Tilia M."/>
            <person name="Severin I."/>
            <person name="Hansen L.H."/>
            <person name="Riemann L."/>
        </authorList>
    </citation>
    <scope>NUCLEOTIDE SEQUENCE [LARGE SCALE GENOMIC DNA]</scope>
    <source>
        <strain evidence="11 12">BAL361</strain>
    </source>
</reference>
<dbReference type="RefSeq" id="WP_044315450.1">
    <property type="nucleotide sequence ID" value="NZ_JXXD01000137.1"/>
</dbReference>